<dbReference type="InterPro" id="IPR020904">
    <property type="entry name" value="Sc_DH/Rdtase_CS"/>
</dbReference>
<dbReference type="PRINTS" id="PR00081">
    <property type="entry name" value="GDHRDH"/>
</dbReference>
<dbReference type="EMBL" id="LILC01000013">
    <property type="protein sequence ID" value="KOO46648.1"/>
    <property type="molecule type" value="Genomic_DNA"/>
</dbReference>
<dbReference type="Pfam" id="PF00106">
    <property type="entry name" value="adh_short"/>
    <property type="match status" value="1"/>
</dbReference>
<evidence type="ECO:0000256" key="1">
    <source>
        <dbReference type="ARBA" id="ARBA00006484"/>
    </source>
</evidence>
<dbReference type="PRINTS" id="PR00080">
    <property type="entry name" value="SDRFAMILY"/>
</dbReference>
<gene>
    <name evidence="7" type="ORF">AMD01_09450</name>
</gene>
<dbReference type="EC" id="1.1.1.47" evidence="3"/>
<dbReference type="InterPro" id="IPR036291">
    <property type="entry name" value="NAD(P)-bd_dom_sf"/>
</dbReference>
<dbReference type="Proteomes" id="UP000037558">
    <property type="component" value="Unassembled WGS sequence"/>
</dbReference>
<evidence type="ECO:0000313" key="7">
    <source>
        <dbReference type="EMBL" id="KOO46648.1"/>
    </source>
</evidence>
<name>A0A0M0L7I1_9BACI</name>
<evidence type="ECO:0000256" key="5">
    <source>
        <dbReference type="ARBA" id="ARBA00048831"/>
    </source>
</evidence>
<comment type="caution">
    <text evidence="7">The sequence shown here is derived from an EMBL/GenBank/DDBJ whole genome shotgun (WGS) entry which is preliminary data.</text>
</comment>
<dbReference type="GO" id="GO:0016020">
    <property type="term" value="C:membrane"/>
    <property type="evidence" value="ECO:0007669"/>
    <property type="project" value="TreeGrafter"/>
</dbReference>
<accession>A0A0M0L7I1</accession>
<keyword evidence="2" id="KW-0560">Oxidoreductase</keyword>
<dbReference type="OrthoDB" id="9810734at2"/>
<proteinExistence type="inferred from homology"/>
<comment type="catalytic activity">
    <reaction evidence="5">
        <text>D-glucose + NAD(+) = D-glucono-1,5-lactone + NADH + H(+)</text>
        <dbReference type="Rhea" id="RHEA:14293"/>
        <dbReference type="ChEBI" id="CHEBI:4167"/>
        <dbReference type="ChEBI" id="CHEBI:15378"/>
        <dbReference type="ChEBI" id="CHEBI:16217"/>
        <dbReference type="ChEBI" id="CHEBI:57540"/>
        <dbReference type="ChEBI" id="CHEBI:57945"/>
        <dbReference type="EC" id="1.1.1.47"/>
    </reaction>
</comment>
<dbReference type="PATRIC" id="fig|284581.3.peg.1959"/>
<evidence type="ECO:0000256" key="2">
    <source>
        <dbReference type="ARBA" id="ARBA00023002"/>
    </source>
</evidence>
<comment type="catalytic activity">
    <reaction evidence="4">
        <text>D-glucose + NADP(+) = D-glucono-1,5-lactone + NADPH + H(+)</text>
        <dbReference type="Rhea" id="RHEA:14405"/>
        <dbReference type="ChEBI" id="CHEBI:4167"/>
        <dbReference type="ChEBI" id="CHEBI:15378"/>
        <dbReference type="ChEBI" id="CHEBI:16217"/>
        <dbReference type="ChEBI" id="CHEBI:57783"/>
        <dbReference type="ChEBI" id="CHEBI:58349"/>
        <dbReference type="EC" id="1.1.1.47"/>
    </reaction>
</comment>
<dbReference type="PANTHER" id="PTHR44196:SF1">
    <property type="entry name" value="DEHYDROGENASE_REDUCTASE SDR FAMILY MEMBER 7B"/>
    <property type="match status" value="1"/>
</dbReference>
<sequence length="253" mass="27734">MKLSGNTILITGGASGIGLAFAEQFLTRDNTVIIVGRRAEKLAEAKEKLPSLHTRVADVSKEAERIELIRSVTEEFPGLNVLVNNAGIQQRVNLLRAKNDWSYYQKELAINIEGPMHLSMLCVPYFKEKEHAVIMNVTSGLAIQPGVWVPIYSATKAAIHSFSLTLREQLAETSVEVIEVLPPAVNTDLGGVGLHTFGAPLDDFTKGIFAGLEAQKLEIGYGGTEERLHASKDETEQGMKTAWNNFLSKNPDF</sequence>
<dbReference type="GO" id="GO:0047936">
    <property type="term" value="F:glucose 1-dehydrogenase [NAD(P)+] activity"/>
    <property type="evidence" value="ECO:0007669"/>
    <property type="project" value="UniProtKB-EC"/>
</dbReference>
<keyword evidence="8" id="KW-1185">Reference proteome</keyword>
<dbReference type="PROSITE" id="PS00061">
    <property type="entry name" value="ADH_SHORT"/>
    <property type="match status" value="1"/>
</dbReference>
<evidence type="ECO:0000256" key="6">
    <source>
        <dbReference type="RuleBase" id="RU000363"/>
    </source>
</evidence>
<dbReference type="AlphaFoldDB" id="A0A0M0L7I1"/>
<dbReference type="SUPFAM" id="SSF51735">
    <property type="entry name" value="NAD(P)-binding Rossmann-fold domains"/>
    <property type="match status" value="1"/>
</dbReference>
<dbReference type="STRING" id="284581.AMD01_09450"/>
<evidence type="ECO:0000313" key="8">
    <source>
        <dbReference type="Proteomes" id="UP000037558"/>
    </source>
</evidence>
<protein>
    <recommendedName>
        <fullName evidence="3">glucose 1-dehydrogenase [NAD(P)(+)]</fullName>
        <ecNumber evidence="3">1.1.1.47</ecNumber>
    </recommendedName>
</protein>
<dbReference type="RefSeq" id="WP_053401745.1">
    <property type="nucleotide sequence ID" value="NZ_LILC01000013.1"/>
</dbReference>
<comment type="similarity">
    <text evidence="1 6">Belongs to the short-chain dehydrogenases/reductases (SDR) family.</text>
</comment>
<evidence type="ECO:0000256" key="3">
    <source>
        <dbReference type="ARBA" id="ARBA00024389"/>
    </source>
</evidence>
<evidence type="ECO:0000256" key="4">
    <source>
        <dbReference type="ARBA" id="ARBA00047555"/>
    </source>
</evidence>
<organism evidence="7 8">
    <name type="scientific">Priestia koreensis</name>
    <dbReference type="NCBI Taxonomy" id="284581"/>
    <lineage>
        <taxon>Bacteria</taxon>
        <taxon>Bacillati</taxon>
        <taxon>Bacillota</taxon>
        <taxon>Bacilli</taxon>
        <taxon>Bacillales</taxon>
        <taxon>Bacillaceae</taxon>
        <taxon>Priestia</taxon>
    </lineage>
</organism>
<dbReference type="Gene3D" id="3.40.50.720">
    <property type="entry name" value="NAD(P)-binding Rossmann-like Domain"/>
    <property type="match status" value="1"/>
</dbReference>
<reference evidence="8" key="1">
    <citation type="submission" date="2015-08" db="EMBL/GenBank/DDBJ databases">
        <title>Fjat-14210 dsm16467.</title>
        <authorList>
            <person name="Liu B."/>
            <person name="Wang J."/>
            <person name="Zhu Y."/>
            <person name="Liu G."/>
            <person name="Chen Q."/>
            <person name="Chen Z."/>
            <person name="Lan J."/>
            <person name="Che J."/>
            <person name="Ge C."/>
            <person name="Shi H."/>
            <person name="Pan Z."/>
            <person name="Liu X."/>
        </authorList>
    </citation>
    <scope>NUCLEOTIDE SEQUENCE [LARGE SCALE GENOMIC DNA]</scope>
    <source>
        <strain evidence="8">DSM 16467</strain>
    </source>
</reference>
<dbReference type="InterPro" id="IPR002347">
    <property type="entry name" value="SDR_fam"/>
</dbReference>
<dbReference type="PANTHER" id="PTHR44196">
    <property type="entry name" value="DEHYDROGENASE/REDUCTASE SDR FAMILY MEMBER 7B"/>
    <property type="match status" value="1"/>
</dbReference>